<dbReference type="GO" id="GO:0043937">
    <property type="term" value="P:regulation of sporulation"/>
    <property type="evidence" value="ECO:0007669"/>
    <property type="project" value="InterPro"/>
</dbReference>
<protein>
    <submittedName>
        <fullName evidence="1">Spo0E family sporulation regulatory protein-aspartic acid phosphatase</fullName>
    </submittedName>
</protein>
<dbReference type="Pfam" id="PF09388">
    <property type="entry name" value="SpoOE-like"/>
    <property type="match status" value="1"/>
</dbReference>
<organism evidence="1 2">
    <name type="scientific">Metabacillus lacus</name>
    <dbReference type="NCBI Taxonomy" id="1983721"/>
    <lineage>
        <taxon>Bacteria</taxon>
        <taxon>Bacillati</taxon>
        <taxon>Bacillota</taxon>
        <taxon>Bacilli</taxon>
        <taxon>Bacillales</taxon>
        <taxon>Bacillaceae</taxon>
        <taxon>Metabacillus</taxon>
    </lineage>
</organism>
<accession>A0A7X2LZR2</accession>
<dbReference type="InterPro" id="IPR018540">
    <property type="entry name" value="Spo0E-like"/>
</dbReference>
<gene>
    <name evidence="1" type="ORF">GJU40_07365</name>
</gene>
<keyword evidence="2" id="KW-1185">Reference proteome</keyword>
<dbReference type="EMBL" id="WKKI01000009">
    <property type="protein sequence ID" value="MRX71989.1"/>
    <property type="molecule type" value="Genomic_DNA"/>
</dbReference>
<evidence type="ECO:0000313" key="1">
    <source>
        <dbReference type="EMBL" id="MRX71989.1"/>
    </source>
</evidence>
<dbReference type="Proteomes" id="UP000448867">
    <property type="component" value="Unassembled WGS sequence"/>
</dbReference>
<dbReference type="GO" id="GO:0046983">
    <property type="term" value="F:protein dimerization activity"/>
    <property type="evidence" value="ECO:0007669"/>
    <property type="project" value="InterPro"/>
</dbReference>
<dbReference type="Gene3D" id="4.10.280.10">
    <property type="entry name" value="Helix-loop-helix DNA-binding domain"/>
    <property type="match status" value="1"/>
</dbReference>
<dbReference type="InterPro" id="IPR036638">
    <property type="entry name" value="HLH_DNA-bd_sf"/>
</dbReference>
<reference evidence="1 2" key="1">
    <citation type="submission" date="2019-11" db="EMBL/GenBank/DDBJ databases">
        <title>Bacillus lacus genome.</title>
        <authorList>
            <person name="Allen C.J."/>
            <person name="Newman J.D."/>
        </authorList>
    </citation>
    <scope>NUCLEOTIDE SEQUENCE [LARGE SCALE GENOMIC DNA]</scope>
    <source>
        <strain evidence="1 2">KCTC 33946</strain>
    </source>
</reference>
<dbReference type="InterPro" id="IPR037208">
    <property type="entry name" value="Spo0E-like_sf"/>
</dbReference>
<dbReference type="OrthoDB" id="2973153at2"/>
<dbReference type="AlphaFoldDB" id="A0A7X2LZR2"/>
<dbReference type="SUPFAM" id="SSF140500">
    <property type="entry name" value="BAS1536-like"/>
    <property type="match status" value="1"/>
</dbReference>
<evidence type="ECO:0000313" key="2">
    <source>
        <dbReference type="Proteomes" id="UP000448867"/>
    </source>
</evidence>
<proteinExistence type="predicted"/>
<sequence length="54" mass="6268">MYEQRIEEYRESMLQAASKYGYTSKETLAASQHLDKILNLSFKSQEIIPPSKSK</sequence>
<comment type="caution">
    <text evidence="1">The sequence shown here is derived from an EMBL/GenBank/DDBJ whole genome shotgun (WGS) entry which is preliminary data.</text>
</comment>
<name>A0A7X2LZR2_9BACI</name>